<feature type="region of interest" description="Disordered" evidence="1">
    <location>
        <begin position="1"/>
        <end position="51"/>
    </location>
</feature>
<evidence type="ECO:0000313" key="3">
    <source>
        <dbReference type="Proteomes" id="UP001190700"/>
    </source>
</evidence>
<dbReference type="Proteomes" id="UP001190700">
    <property type="component" value="Unassembled WGS sequence"/>
</dbReference>
<gene>
    <name evidence="2" type="ORF">CYMTET_12557</name>
</gene>
<sequence length="205" mass="23049">MSSRDVRKRAPKRGRGGKRLADDDDVGLSRKPKRAHRENTDGAPIGGVHQAECKPLGKSKLLRDVQRKLNDAFDRGDFATEPIDPVAMTLASLQLRKKHARDNIDERVKDYALRVQELKRDLGAAPKYASAALIERVDEKLSDGAKLNVNLCFYLRLMRCEEYAVYERDWKARRKEAPTRASACWAGVEEVQELAKTESEKGCGG</sequence>
<dbReference type="AlphaFoldDB" id="A0AAE0LCA5"/>
<dbReference type="EMBL" id="LGRX02004795">
    <property type="protein sequence ID" value="KAK3279545.1"/>
    <property type="molecule type" value="Genomic_DNA"/>
</dbReference>
<keyword evidence="3" id="KW-1185">Reference proteome</keyword>
<accession>A0AAE0LCA5</accession>
<protein>
    <submittedName>
        <fullName evidence="2">Uncharacterized protein</fullName>
    </submittedName>
</protein>
<proteinExistence type="predicted"/>
<organism evidence="2 3">
    <name type="scientific">Cymbomonas tetramitiformis</name>
    <dbReference type="NCBI Taxonomy" id="36881"/>
    <lineage>
        <taxon>Eukaryota</taxon>
        <taxon>Viridiplantae</taxon>
        <taxon>Chlorophyta</taxon>
        <taxon>Pyramimonadophyceae</taxon>
        <taxon>Pyramimonadales</taxon>
        <taxon>Pyramimonadaceae</taxon>
        <taxon>Cymbomonas</taxon>
    </lineage>
</organism>
<reference evidence="2 3" key="1">
    <citation type="journal article" date="2015" name="Genome Biol. Evol.">
        <title>Comparative Genomics of a Bacterivorous Green Alga Reveals Evolutionary Causalities and Consequences of Phago-Mixotrophic Mode of Nutrition.</title>
        <authorList>
            <person name="Burns J.A."/>
            <person name="Paasch A."/>
            <person name="Narechania A."/>
            <person name="Kim E."/>
        </authorList>
    </citation>
    <scope>NUCLEOTIDE SEQUENCE [LARGE SCALE GENOMIC DNA]</scope>
    <source>
        <strain evidence="2 3">PLY_AMNH</strain>
    </source>
</reference>
<evidence type="ECO:0000256" key="1">
    <source>
        <dbReference type="SAM" id="MobiDB-lite"/>
    </source>
</evidence>
<feature type="compositionally biased region" description="Basic residues" evidence="1">
    <location>
        <begin position="1"/>
        <end position="18"/>
    </location>
</feature>
<comment type="caution">
    <text evidence="2">The sequence shown here is derived from an EMBL/GenBank/DDBJ whole genome shotgun (WGS) entry which is preliminary data.</text>
</comment>
<name>A0AAE0LCA5_9CHLO</name>
<evidence type="ECO:0000313" key="2">
    <source>
        <dbReference type="EMBL" id="KAK3279545.1"/>
    </source>
</evidence>